<keyword evidence="7 10" id="KW-0675">Receptor</keyword>
<evidence type="ECO:0000256" key="11">
    <source>
        <dbReference type="SAM" id="MobiDB-lite"/>
    </source>
</evidence>
<keyword evidence="9 10" id="KW-0807">Transducer</keyword>
<feature type="transmembrane region" description="Helical" evidence="10">
    <location>
        <begin position="81"/>
        <end position="99"/>
    </location>
</feature>
<keyword evidence="6 10" id="KW-0472">Membrane</keyword>
<evidence type="ECO:0000259" key="12">
    <source>
        <dbReference type="PROSITE" id="PS50262"/>
    </source>
</evidence>
<proteinExistence type="inferred from homology"/>
<dbReference type="EMBL" id="NEDP02001176">
    <property type="protein sequence ID" value="OWF53930.1"/>
    <property type="molecule type" value="Genomic_DNA"/>
</dbReference>
<dbReference type="PRINTS" id="PR00896">
    <property type="entry name" value="VASOPRESSINR"/>
</dbReference>
<keyword evidence="8 10" id="KW-0325">Glycoprotein</keyword>
<dbReference type="PANTHER" id="PTHR24244:SF1">
    <property type="entry name" value="G-PROTEIN COUPLED RECEPTORS FAMILY 1 PROFILE DOMAIN-CONTAINING PROTEIN"/>
    <property type="match status" value="1"/>
</dbReference>
<dbReference type="Proteomes" id="UP000242188">
    <property type="component" value="Unassembled WGS sequence"/>
</dbReference>
<evidence type="ECO:0000256" key="5">
    <source>
        <dbReference type="ARBA" id="ARBA00023040"/>
    </source>
</evidence>
<dbReference type="AlphaFoldDB" id="A0A210QYW2"/>
<evidence type="ECO:0000256" key="1">
    <source>
        <dbReference type="ARBA" id="ARBA00004651"/>
    </source>
</evidence>
<feature type="region of interest" description="Disordered" evidence="11">
    <location>
        <begin position="242"/>
        <end position="274"/>
    </location>
</feature>
<reference evidence="13 14" key="1">
    <citation type="journal article" date="2017" name="Nat. Ecol. Evol.">
        <title>Scallop genome provides insights into evolution of bilaterian karyotype and development.</title>
        <authorList>
            <person name="Wang S."/>
            <person name="Zhang J."/>
            <person name="Jiao W."/>
            <person name="Li J."/>
            <person name="Xun X."/>
            <person name="Sun Y."/>
            <person name="Guo X."/>
            <person name="Huan P."/>
            <person name="Dong B."/>
            <person name="Zhang L."/>
            <person name="Hu X."/>
            <person name="Sun X."/>
            <person name="Wang J."/>
            <person name="Zhao C."/>
            <person name="Wang Y."/>
            <person name="Wang D."/>
            <person name="Huang X."/>
            <person name="Wang R."/>
            <person name="Lv J."/>
            <person name="Li Y."/>
            <person name="Zhang Z."/>
            <person name="Liu B."/>
            <person name="Lu W."/>
            <person name="Hui Y."/>
            <person name="Liang J."/>
            <person name="Zhou Z."/>
            <person name="Hou R."/>
            <person name="Li X."/>
            <person name="Liu Y."/>
            <person name="Li H."/>
            <person name="Ning X."/>
            <person name="Lin Y."/>
            <person name="Zhao L."/>
            <person name="Xing Q."/>
            <person name="Dou J."/>
            <person name="Li Y."/>
            <person name="Mao J."/>
            <person name="Guo H."/>
            <person name="Dou H."/>
            <person name="Li T."/>
            <person name="Mu C."/>
            <person name="Jiang W."/>
            <person name="Fu Q."/>
            <person name="Fu X."/>
            <person name="Miao Y."/>
            <person name="Liu J."/>
            <person name="Yu Q."/>
            <person name="Li R."/>
            <person name="Liao H."/>
            <person name="Li X."/>
            <person name="Kong Y."/>
            <person name="Jiang Z."/>
            <person name="Chourrout D."/>
            <person name="Li R."/>
            <person name="Bao Z."/>
        </authorList>
    </citation>
    <scope>NUCLEOTIDE SEQUENCE [LARGE SCALE GENOMIC DNA]</scope>
    <source>
        <strain evidence="13 14">PY_sf001</strain>
    </source>
</reference>
<comment type="caution">
    <text evidence="10">Lacks conserved residue(s) required for the propagation of feature annotation.</text>
</comment>
<feature type="transmembrane region" description="Helical" evidence="10">
    <location>
        <begin position="160"/>
        <end position="180"/>
    </location>
</feature>
<keyword evidence="5 10" id="KW-0297">G-protein coupled receptor</keyword>
<dbReference type="Pfam" id="PF00001">
    <property type="entry name" value="7tm_1"/>
    <property type="match status" value="1"/>
</dbReference>
<evidence type="ECO:0000256" key="9">
    <source>
        <dbReference type="ARBA" id="ARBA00023224"/>
    </source>
</evidence>
<dbReference type="InterPro" id="IPR027294">
    <property type="entry name" value="NPS_rcpt"/>
</dbReference>
<keyword evidence="2" id="KW-1003">Cell membrane</keyword>
<evidence type="ECO:0000313" key="14">
    <source>
        <dbReference type="Proteomes" id="UP000242188"/>
    </source>
</evidence>
<dbReference type="OrthoDB" id="5987909at2759"/>
<name>A0A210QYW2_MIZYE</name>
<feature type="transmembrane region" description="Helical" evidence="10">
    <location>
        <begin position="292"/>
        <end position="315"/>
    </location>
</feature>
<evidence type="ECO:0000256" key="2">
    <source>
        <dbReference type="ARBA" id="ARBA00022475"/>
    </source>
</evidence>
<dbReference type="SMART" id="SM01381">
    <property type="entry name" value="7TM_GPCR_Srsx"/>
    <property type="match status" value="1"/>
</dbReference>
<feature type="transmembrane region" description="Helical" evidence="10">
    <location>
        <begin position="200"/>
        <end position="221"/>
    </location>
</feature>
<dbReference type="PROSITE" id="PS50262">
    <property type="entry name" value="G_PROTEIN_RECEP_F1_2"/>
    <property type="match status" value="1"/>
</dbReference>
<dbReference type="PANTHER" id="PTHR24244">
    <property type="entry name" value="NEUROPEPTIDE S RECEPTOR"/>
    <property type="match status" value="1"/>
</dbReference>
<feature type="transmembrane region" description="Helical" evidence="10">
    <location>
        <begin position="47"/>
        <end position="69"/>
    </location>
</feature>
<evidence type="ECO:0000256" key="7">
    <source>
        <dbReference type="ARBA" id="ARBA00023170"/>
    </source>
</evidence>
<evidence type="ECO:0000256" key="3">
    <source>
        <dbReference type="ARBA" id="ARBA00022692"/>
    </source>
</evidence>
<feature type="domain" description="G-protein coupled receptors family 1 profile" evidence="12">
    <location>
        <begin position="60"/>
        <end position="344"/>
    </location>
</feature>
<dbReference type="PROSITE" id="PS00237">
    <property type="entry name" value="G_PROTEIN_RECEP_F1_1"/>
    <property type="match status" value="1"/>
</dbReference>
<evidence type="ECO:0000313" key="13">
    <source>
        <dbReference type="EMBL" id="OWF53930.1"/>
    </source>
</evidence>
<dbReference type="GO" id="GO:0008188">
    <property type="term" value="F:neuropeptide receptor activity"/>
    <property type="evidence" value="ECO:0007669"/>
    <property type="project" value="InterPro"/>
</dbReference>
<evidence type="ECO:0000256" key="6">
    <source>
        <dbReference type="ARBA" id="ARBA00023136"/>
    </source>
</evidence>
<dbReference type="InterPro" id="IPR001817">
    <property type="entry name" value="Vasoprsn_rcpt"/>
</dbReference>
<sequence>MQETTHDVTDQSVITSGHVLYNVTTEGGNDTDQQDGESHYYFQRERIIFDSCIFTAIVVGNLIVLLAVWMSRKKRRSRMSFFIQQLAIADLLVGLFSVLPDIFLMVDGKWEGGEPVCKIVKYLQGVVTYGSTYMLVALSVDRWDAVARPIDGITNANFRCKVLTISAWAVAALFSLPMFLFEDVDGFCEINYFTNWQWQLYIVLIAVAVFFIPTLIIIYCYGAIIHILLQKTFESTAVNTKDNRKDLSPKNGFDTHKSPRLFPKSKQRNLSRSSRGIIPQAKIRTIKMTTGIVIVFILCWSPYFIVNLVAVFGHMDFTSRLVIGINGFIQSLAPLNSALNPIIYGIFSSRTCHHLISFSYRGQLRKTCPCCKWCLKERHVLIPRWSHSDVSYSTCRQTITPDKSIDTIKPSDSTELCDLVVTTDMLVGPSRC</sequence>
<dbReference type="InterPro" id="IPR017452">
    <property type="entry name" value="GPCR_Rhodpsn_7TM"/>
</dbReference>
<protein>
    <submittedName>
        <fullName evidence="13">Cardioacceleratory peptide receptor</fullName>
    </submittedName>
</protein>
<comment type="similarity">
    <text evidence="10">Belongs to the G-protein coupled receptor 1 family. Vasopressin/oxytocin receptor subfamily.</text>
</comment>
<accession>A0A210QYW2</accession>
<dbReference type="GO" id="GO:0005886">
    <property type="term" value="C:plasma membrane"/>
    <property type="evidence" value="ECO:0007669"/>
    <property type="project" value="UniProtKB-SubCell"/>
</dbReference>
<keyword evidence="3 10" id="KW-0812">Transmembrane</keyword>
<dbReference type="SUPFAM" id="SSF81321">
    <property type="entry name" value="Family A G protein-coupled receptor-like"/>
    <property type="match status" value="1"/>
</dbReference>
<dbReference type="PRINTS" id="PR00237">
    <property type="entry name" value="GPCRRHODOPSN"/>
</dbReference>
<dbReference type="InterPro" id="IPR000276">
    <property type="entry name" value="GPCR_Rhodpsn"/>
</dbReference>
<dbReference type="GO" id="GO:0005000">
    <property type="term" value="F:vasopressin receptor activity"/>
    <property type="evidence" value="ECO:0007669"/>
    <property type="project" value="InterPro"/>
</dbReference>
<keyword evidence="4 10" id="KW-1133">Transmembrane helix</keyword>
<comment type="caution">
    <text evidence="13">The sequence shown here is derived from an EMBL/GenBank/DDBJ whole genome shotgun (WGS) entry which is preliminary data.</text>
</comment>
<dbReference type="STRING" id="6573.A0A210QYW2"/>
<feature type="compositionally biased region" description="Basic and acidic residues" evidence="11">
    <location>
        <begin position="242"/>
        <end position="257"/>
    </location>
</feature>
<dbReference type="Gene3D" id="1.20.1070.10">
    <property type="entry name" value="Rhodopsin 7-helix transmembrane proteins"/>
    <property type="match status" value="1"/>
</dbReference>
<comment type="subcellular location">
    <subcellularLocation>
        <location evidence="1 10">Cell membrane</location>
        <topology evidence="1 10">Multi-pass membrane protein</topology>
    </subcellularLocation>
</comment>
<evidence type="ECO:0000256" key="8">
    <source>
        <dbReference type="ARBA" id="ARBA00023180"/>
    </source>
</evidence>
<evidence type="ECO:0000256" key="4">
    <source>
        <dbReference type="ARBA" id="ARBA00022989"/>
    </source>
</evidence>
<gene>
    <name evidence="13" type="ORF">KP79_PYT00384</name>
</gene>
<organism evidence="13 14">
    <name type="scientific">Mizuhopecten yessoensis</name>
    <name type="common">Japanese scallop</name>
    <name type="synonym">Patinopecten yessoensis</name>
    <dbReference type="NCBI Taxonomy" id="6573"/>
    <lineage>
        <taxon>Eukaryota</taxon>
        <taxon>Metazoa</taxon>
        <taxon>Spiralia</taxon>
        <taxon>Lophotrochozoa</taxon>
        <taxon>Mollusca</taxon>
        <taxon>Bivalvia</taxon>
        <taxon>Autobranchia</taxon>
        <taxon>Pteriomorphia</taxon>
        <taxon>Pectinida</taxon>
        <taxon>Pectinoidea</taxon>
        <taxon>Pectinidae</taxon>
        <taxon>Mizuhopecten</taxon>
    </lineage>
</organism>
<feature type="transmembrane region" description="Helical" evidence="10">
    <location>
        <begin position="119"/>
        <end position="140"/>
    </location>
</feature>
<evidence type="ECO:0000256" key="10">
    <source>
        <dbReference type="RuleBase" id="RU046427"/>
    </source>
</evidence>
<keyword evidence="14" id="KW-1185">Reference proteome</keyword>